<accession>A0ABV6UI75</accession>
<dbReference type="CDD" id="cd06587">
    <property type="entry name" value="VOC"/>
    <property type="match status" value="1"/>
</dbReference>
<evidence type="ECO:0000313" key="2">
    <source>
        <dbReference type="EMBL" id="MFC1401156.1"/>
    </source>
</evidence>
<reference evidence="2 3" key="1">
    <citation type="submission" date="2024-09" db="EMBL/GenBank/DDBJ databases">
        <authorList>
            <person name="Lee S.D."/>
        </authorList>
    </citation>
    <scope>NUCLEOTIDE SEQUENCE [LARGE SCALE GENOMIC DNA]</scope>
    <source>
        <strain evidence="2 3">N1-5</strain>
    </source>
</reference>
<organism evidence="2 3">
    <name type="scientific">Streptacidiphilus cavernicola</name>
    <dbReference type="NCBI Taxonomy" id="3342716"/>
    <lineage>
        <taxon>Bacteria</taxon>
        <taxon>Bacillati</taxon>
        <taxon>Actinomycetota</taxon>
        <taxon>Actinomycetes</taxon>
        <taxon>Kitasatosporales</taxon>
        <taxon>Streptomycetaceae</taxon>
        <taxon>Streptacidiphilus</taxon>
    </lineage>
</organism>
<dbReference type="InterPro" id="IPR029068">
    <property type="entry name" value="Glyas_Bleomycin-R_OHBP_Dase"/>
</dbReference>
<sequence>MTETLDSSQQASPEQAALPSRLHHTAYVTKDQEATRAFYEEVIGLPLTATWKESDELFGAVRTYCHTFYGLGDGGALAFFQFVDPADQEQFGPEMPHSPFQHIALKVSEETQDAIAARLKAADWKPEQTYVLEHGYCRSLYTEDPNGLLLEFTLDAPGVEDSAEARRASARAELKSWIEGDHHSNNNWR</sequence>
<evidence type="ECO:0000313" key="3">
    <source>
        <dbReference type="Proteomes" id="UP001592528"/>
    </source>
</evidence>
<dbReference type="Proteomes" id="UP001592528">
    <property type="component" value="Unassembled WGS sequence"/>
</dbReference>
<dbReference type="EMBL" id="JBHEZZ010000003">
    <property type="protein sequence ID" value="MFC1401156.1"/>
    <property type="molecule type" value="Genomic_DNA"/>
</dbReference>
<keyword evidence="3" id="KW-1185">Reference proteome</keyword>
<proteinExistence type="predicted"/>
<dbReference type="Gene3D" id="3.10.180.10">
    <property type="entry name" value="2,3-Dihydroxybiphenyl 1,2-Dioxygenase, domain 1"/>
    <property type="match status" value="1"/>
</dbReference>
<dbReference type="InterPro" id="IPR037523">
    <property type="entry name" value="VOC_core"/>
</dbReference>
<dbReference type="SUPFAM" id="SSF54593">
    <property type="entry name" value="Glyoxalase/Bleomycin resistance protein/Dihydroxybiphenyl dioxygenase"/>
    <property type="match status" value="1"/>
</dbReference>
<feature type="domain" description="VOC" evidence="1">
    <location>
        <begin position="21"/>
        <end position="155"/>
    </location>
</feature>
<dbReference type="Pfam" id="PF00903">
    <property type="entry name" value="Glyoxalase"/>
    <property type="match status" value="1"/>
</dbReference>
<gene>
    <name evidence="2" type="ORF">ACEZDJ_07640</name>
</gene>
<dbReference type="InterPro" id="IPR004360">
    <property type="entry name" value="Glyas_Fos-R_dOase_dom"/>
</dbReference>
<name>A0ABV6UI75_9ACTN</name>
<dbReference type="PROSITE" id="PS51819">
    <property type="entry name" value="VOC"/>
    <property type="match status" value="1"/>
</dbReference>
<comment type="caution">
    <text evidence="2">The sequence shown here is derived from an EMBL/GenBank/DDBJ whole genome shotgun (WGS) entry which is preliminary data.</text>
</comment>
<protein>
    <submittedName>
        <fullName evidence="2">VOC family protein</fullName>
    </submittedName>
</protein>
<dbReference type="RefSeq" id="WP_051725568.1">
    <property type="nucleotide sequence ID" value="NZ_JBHEZZ010000003.1"/>
</dbReference>
<evidence type="ECO:0000259" key="1">
    <source>
        <dbReference type="PROSITE" id="PS51819"/>
    </source>
</evidence>